<gene>
    <name evidence="2" type="ORF">BFS30_18765</name>
</gene>
<keyword evidence="3" id="KW-1185">Reference proteome</keyword>
<name>A0A1D7QK19_9SPHI</name>
<sequence>MKKSLLLFVAMVTGMVANAQYENAKQVFISPKLQEAVKTHKLVAILPFEVKMTYKKQPRDFDIETNREKEREKAYSIQSSIYTFLLRKASKYTVEFQDVEKTNVLLKKAGMTDKLGEFTKDEIAKALNVDAVIAGKFEAEQSKSEAGAIVTTVLFGGMGSKTGSGALTMMVNDGPSGDLLWRFFKSMNDDVFSSSDELIDRMMRKVSRNFPYSK</sequence>
<feature type="signal peptide" evidence="1">
    <location>
        <begin position="1"/>
        <end position="19"/>
    </location>
</feature>
<evidence type="ECO:0008006" key="4">
    <source>
        <dbReference type="Google" id="ProtNLM"/>
    </source>
</evidence>
<dbReference type="RefSeq" id="WP_069380694.1">
    <property type="nucleotide sequence ID" value="NZ_CP017141.1"/>
</dbReference>
<organism evidence="2 3">
    <name type="scientific">Pedobacter steynii</name>
    <dbReference type="NCBI Taxonomy" id="430522"/>
    <lineage>
        <taxon>Bacteria</taxon>
        <taxon>Pseudomonadati</taxon>
        <taxon>Bacteroidota</taxon>
        <taxon>Sphingobacteriia</taxon>
        <taxon>Sphingobacteriales</taxon>
        <taxon>Sphingobacteriaceae</taxon>
        <taxon>Pedobacter</taxon>
    </lineage>
</organism>
<feature type="chain" id="PRO_5009098830" description="DUF4136 domain-containing protein" evidence="1">
    <location>
        <begin position="20"/>
        <end position="214"/>
    </location>
</feature>
<dbReference type="Proteomes" id="UP000094313">
    <property type="component" value="Chromosome"/>
</dbReference>
<evidence type="ECO:0000313" key="2">
    <source>
        <dbReference type="EMBL" id="AOM79031.1"/>
    </source>
</evidence>
<keyword evidence="1" id="KW-0732">Signal</keyword>
<evidence type="ECO:0000256" key="1">
    <source>
        <dbReference type="SAM" id="SignalP"/>
    </source>
</evidence>
<accession>A0A1D7QK19</accession>
<reference evidence="2 3" key="1">
    <citation type="submission" date="2016-08" db="EMBL/GenBank/DDBJ databases">
        <authorList>
            <person name="Seilhamer J.J."/>
        </authorList>
    </citation>
    <scope>NUCLEOTIDE SEQUENCE [LARGE SCALE GENOMIC DNA]</scope>
    <source>
        <strain evidence="2 3">DX4</strain>
    </source>
</reference>
<dbReference type="EMBL" id="CP017141">
    <property type="protein sequence ID" value="AOM79031.1"/>
    <property type="molecule type" value="Genomic_DNA"/>
</dbReference>
<evidence type="ECO:0000313" key="3">
    <source>
        <dbReference type="Proteomes" id="UP000094313"/>
    </source>
</evidence>
<dbReference type="AlphaFoldDB" id="A0A1D7QK19"/>
<proteinExistence type="predicted"/>
<dbReference type="Gene3D" id="3.40.50.10610">
    <property type="entry name" value="ABC-type transport auxiliary lipoprotein component"/>
    <property type="match status" value="1"/>
</dbReference>
<dbReference type="KEGG" id="psty:BFS30_18765"/>
<protein>
    <recommendedName>
        <fullName evidence="4">DUF4136 domain-containing protein</fullName>
    </recommendedName>
</protein>
<dbReference type="OrthoDB" id="669636at2"/>